<organism evidence="1 2">
    <name type="scientific">Vaccinium darrowii</name>
    <dbReference type="NCBI Taxonomy" id="229202"/>
    <lineage>
        <taxon>Eukaryota</taxon>
        <taxon>Viridiplantae</taxon>
        <taxon>Streptophyta</taxon>
        <taxon>Embryophyta</taxon>
        <taxon>Tracheophyta</taxon>
        <taxon>Spermatophyta</taxon>
        <taxon>Magnoliopsida</taxon>
        <taxon>eudicotyledons</taxon>
        <taxon>Gunneridae</taxon>
        <taxon>Pentapetalae</taxon>
        <taxon>asterids</taxon>
        <taxon>Ericales</taxon>
        <taxon>Ericaceae</taxon>
        <taxon>Vaccinioideae</taxon>
        <taxon>Vaccinieae</taxon>
        <taxon>Vaccinium</taxon>
    </lineage>
</organism>
<protein>
    <submittedName>
        <fullName evidence="1">Uncharacterized protein</fullName>
    </submittedName>
</protein>
<sequence length="107" mass="11741">MMPSCVPYGTRRFPRAARVVQQQLLGATAGRGPAAAPAGLHLQRLVNEINNFRFGKTGCGDLDFVEKGTLFSGGFLIVEIEFEDFSGQRDGVVNKEFELLIPVRIET</sequence>
<reference evidence="1 2" key="1">
    <citation type="journal article" date="2021" name="Hortic Res">
        <title>High-quality reference genome and annotation aids understanding of berry development for evergreen blueberry (Vaccinium darrowii).</title>
        <authorList>
            <person name="Yu J."/>
            <person name="Hulse-Kemp A.M."/>
            <person name="Babiker E."/>
            <person name="Staton M."/>
        </authorList>
    </citation>
    <scope>NUCLEOTIDE SEQUENCE [LARGE SCALE GENOMIC DNA]</scope>
    <source>
        <strain evidence="2">cv. NJ 8807/NJ 8810</strain>
        <tissue evidence="1">Young leaf</tissue>
    </source>
</reference>
<evidence type="ECO:0000313" key="2">
    <source>
        <dbReference type="Proteomes" id="UP000828048"/>
    </source>
</evidence>
<dbReference type="Proteomes" id="UP000828048">
    <property type="component" value="Chromosome 3"/>
</dbReference>
<evidence type="ECO:0000313" key="1">
    <source>
        <dbReference type="EMBL" id="KAH7858534.1"/>
    </source>
</evidence>
<proteinExistence type="predicted"/>
<accession>A0ACB7YZ37</accession>
<gene>
    <name evidence="1" type="ORF">Vadar_025053</name>
</gene>
<dbReference type="EMBL" id="CM037153">
    <property type="protein sequence ID" value="KAH7858534.1"/>
    <property type="molecule type" value="Genomic_DNA"/>
</dbReference>
<keyword evidence="2" id="KW-1185">Reference proteome</keyword>
<name>A0ACB7YZ37_9ERIC</name>
<comment type="caution">
    <text evidence="1">The sequence shown here is derived from an EMBL/GenBank/DDBJ whole genome shotgun (WGS) entry which is preliminary data.</text>
</comment>